<dbReference type="PRINTS" id="PR00182">
    <property type="entry name" value="ECOLNEIPORIN"/>
</dbReference>
<feature type="domain" description="Porin" evidence="12">
    <location>
        <begin position="8"/>
        <end position="318"/>
    </location>
</feature>
<dbReference type="SUPFAM" id="SSF56935">
    <property type="entry name" value="Porins"/>
    <property type="match status" value="1"/>
</dbReference>
<keyword evidence="9" id="KW-0472">Membrane</keyword>
<protein>
    <submittedName>
        <fullName evidence="13">Outer membrane protein (Porin)</fullName>
    </submittedName>
</protein>
<dbReference type="PANTHER" id="PTHR34501:SF9">
    <property type="entry name" value="MAJOR OUTER MEMBRANE PROTEIN P.IA"/>
    <property type="match status" value="1"/>
</dbReference>
<keyword evidence="3" id="KW-0813">Transport</keyword>
<evidence type="ECO:0000256" key="5">
    <source>
        <dbReference type="ARBA" id="ARBA00022692"/>
    </source>
</evidence>
<dbReference type="PRINTS" id="PR00184">
    <property type="entry name" value="NEISSPPORIN"/>
</dbReference>
<evidence type="ECO:0000256" key="7">
    <source>
        <dbReference type="ARBA" id="ARBA00023065"/>
    </source>
</evidence>
<sequence>MKYTAIAAVLAGLFAVPAVQAAENTVNLYGIAQLGLTIADNGDTNKLLVEDTGSRIGFKGEELLGNGSKAFFQIESAVAMDNAGASGFASREGWLGLKGDFGTVKLGRGKTYFDLAQEGFDGFNGNSTMISSLLIDGAYYRMNDSIAYETVNMDGFTGKLQYGDMEGKDSEISPYALIGSLAYENGPLNAVFAFENQKDLPASFGNGSKTLKDPKTGAYLSKGLKIRNYLLGAGYTLPTGTNLKAAVRLSDIDGAKRNTFIAVVAHPFGDVTGRIGFTQAGDIDDVENTGGSYLAVGVDYPLSKRSIVYTEFSYARNDSAAGGLMSTTAGQAAGERKNSAWTTGLIHLF</sequence>
<evidence type="ECO:0000313" key="13">
    <source>
        <dbReference type="EMBL" id="SFZ79115.1"/>
    </source>
</evidence>
<dbReference type="InterPro" id="IPR001702">
    <property type="entry name" value="Porin_Gram-ve"/>
</dbReference>
<dbReference type="InterPro" id="IPR002299">
    <property type="entry name" value="Porin_Neis"/>
</dbReference>
<evidence type="ECO:0000256" key="9">
    <source>
        <dbReference type="ARBA" id="ARBA00023136"/>
    </source>
</evidence>
<feature type="chain" id="PRO_5012498752" evidence="11">
    <location>
        <begin position="22"/>
        <end position="349"/>
    </location>
</feature>
<evidence type="ECO:0000256" key="1">
    <source>
        <dbReference type="ARBA" id="ARBA00004571"/>
    </source>
</evidence>
<evidence type="ECO:0000259" key="12">
    <source>
        <dbReference type="Pfam" id="PF13609"/>
    </source>
</evidence>
<keyword evidence="8" id="KW-0626">Porin</keyword>
<evidence type="ECO:0000256" key="11">
    <source>
        <dbReference type="SAM" id="SignalP"/>
    </source>
</evidence>
<gene>
    <name evidence="13" type="ORF">SAMN02745887_03376</name>
</gene>
<feature type="signal peptide" evidence="11">
    <location>
        <begin position="1"/>
        <end position="21"/>
    </location>
</feature>
<dbReference type="Gene3D" id="2.40.160.10">
    <property type="entry name" value="Porin"/>
    <property type="match status" value="1"/>
</dbReference>
<comment type="subunit">
    <text evidence="2">Homotrimer.</text>
</comment>
<evidence type="ECO:0000256" key="8">
    <source>
        <dbReference type="ARBA" id="ARBA00023114"/>
    </source>
</evidence>
<dbReference type="STRING" id="1121279.SAMN02745887_03376"/>
<dbReference type="PANTHER" id="PTHR34501">
    <property type="entry name" value="PROTEIN YDDL-RELATED"/>
    <property type="match status" value="1"/>
</dbReference>
<keyword evidence="5" id="KW-0812">Transmembrane</keyword>
<dbReference type="GO" id="GO:0046930">
    <property type="term" value="C:pore complex"/>
    <property type="evidence" value="ECO:0007669"/>
    <property type="project" value="UniProtKB-KW"/>
</dbReference>
<dbReference type="Proteomes" id="UP000186513">
    <property type="component" value="Unassembled WGS sequence"/>
</dbReference>
<dbReference type="EMBL" id="FPKR01000015">
    <property type="protein sequence ID" value="SFZ79115.1"/>
    <property type="molecule type" value="Genomic_DNA"/>
</dbReference>
<proteinExistence type="predicted"/>
<accession>A0A1K2HQT9</accession>
<keyword evidence="7" id="KW-0406">Ion transport</keyword>
<keyword evidence="6 11" id="KW-0732">Signal</keyword>
<evidence type="ECO:0000256" key="3">
    <source>
        <dbReference type="ARBA" id="ARBA00022448"/>
    </source>
</evidence>
<dbReference type="GO" id="GO:0009279">
    <property type="term" value="C:cell outer membrane"/>
    <property type="evidence" value="ECO:0007669"/>
    <property type="project" value="UniProtKB-SubCell"/>
</dbReference>
<name>A0A1K2HQT9_9NEIS</name>
<comment type="subcellular location">
    <subcellularLocation>
        <location evidence="1">Cell outer membrane</location>
        <topology evidence="1">Multi-pass membrane protein</topology>
    </subcellularLocation>
</comment>
<dbReference type="InterPro" id="IPR033900">
    <property type="entry name" value="Gram_neg_porin_domain"/>
</dbReference>
<reference evidence="13 14" key="1">
    <citation type="submission" date="2016-11" db="EMBL/GenBank/DDBJ databases">
        <authorList>
            <person name="Jaros S."/>
            <person name="Januszkiewicz K."/>
            <person name="Wedrychowicz H."/>
        </authorList>
    </citation>
    <scope>NUCLEOTIDE SEQUENCE [LARGE SCALE GENOMIC DNA]</scope>
    <source>
        <strain evidence="13 14">DSM 18899</strain>
    </source>
</reference>
<dbReference type="GO" id="GO:0034220">
    <property type="term" value="P:monoatomic ion transmembrane transport"/>
    <property type="evidence" value="ECO:0007669"/>
    <property type="project" value="InterPro"/>
</dbReference>
<evidence type="ECO:0000313" key="14">
    <source>
        <dbReference type="Proteomes" id="UP000186513"/>
    </source>
</evidence>
<keyword evidence="14" id="KW-1185">Reference proteome</keyword>
<organism evidence="13 14">
    <name type="scientific">Chitinimonas taiwanensis DSM 18899</name>
    <dbReference type="NCBI Taxonomy" id="1121279"/>
    <lineage>
        <taxon>Bacteria</taxon>
        <taxon>Pseudomonadati</taxon>
        <taxon>Pseudomonadota</taxon>
        <taxon>Betaproteobacteria</taxon>
        <taxon>Neisseriales</taxon>
        <taxon>Chitinibacteraceae</taxon>
        <taxon>Chitinimonas</taxon>
    </lineage>
</organism>
<keyword evidence="4" id="KW-1134">Transmembrane beta strand</keyword>
<evidence type="ECO:0000256" key="6">
    <source>
        <dbReference type="ARBA" id="ARBA00022729"/>
    </source>
</evidence>
<evidence type="ECO:0000256" key="4">
    <source>
        <dbReference type="ARBA" id="ARBA00022452"/>
    </source>
</evidence>
<dbReference type="CDD" id="cd00342">
    <property type="entry name" value="gram_neg_porins"/>
    <property type="match status" value="1"/>
</dbReference>
<dbReference type="AlphaFoldDB" id="A0A1K2HQT9"/>
<keyword evidence="10" id="KW-0998">Cell outer membrane</keyword>
<evidence type="ECO:0000256" key="10">
    <source>
        <dbReference type="ARBA" id="ARBA00023237"/>
    </source>
</evidence>
<dbReference type="Pfam" id="PF13609">
    <property type="entry name" value="Porin_4"/>
    <property type="match status" value="1"/>
</dbReference>
<dbReference type="GO" id="GO:0015288">
    <property type="term" value="F:porin activity"/>
    <property type="evidence" value="ECO:0007669"/>
    <property type="project" value="UniProtKB-KW"/>
</dbReference>
<evidence type="ECO:0000256" key="2">
    <source>
        <dbReference type="ARBA" id="ARBA00011233"/>
    </source>
</evidence>
<dbReference type="RefSeq" id="WP_072429862.1">
    <property type="nucleotide sequence ID" value="NZ_FPKR01000015.1"/>
</dbReference>
<dbReference type="InterPro" id="IPR023614">
    <property type="entry name" value="Porin_dom_sf"/>
</dbReference>
<dbReference type="InterPro" id="IPR050298">
    <property type="entry name" value="Gram-neg_bact_OMP"/>
</dbReference>